<dbReference type="PANTHER" id="PTHR24305">
    <property type="entry name" value="CYTOCHROME P450"/>
    <property type="match status" value="1"/>
</dbReference>
<dbReference type="HOGENOM" id="CLU_001570_14_11_1"/>
<dbReference type="EMBL" id="AMGX01000009">
    <property type="protein sequence ID" value="EXJ70436.1"/>
    <property type="molecule type" value="Genomic_DNA"/>
</dbReference>
<feature type="binding site" description="axial binding residue" evidence="5">
    <location>
        <position position="442"/>
    </location>
    <ligand>
        <name>heme</name>
        <dbReference type="ChEBI" id="CHEBI:30413"/>
    </ligand>
    <ligandPart>
        <name>Fe</name>
        <dbReference type="ChEBI" id="CHEBI:18248"/>
    </ligandPart>
</feature>
<dbReference type="OrthoDB" id="1470350at2759"/>
<evidence type="ECO:0000313" key="8">
    <source>
        <dbReference type="EMBL" id="EXJ70436.1"/>
    </source>
</evidence>
<reference evidence="8 9" key="1">
    <citation type="submission" date="2013-03" db="EMBL/GenBank/DDBJ databases">
        <title>The Genome Sequence of Cladophialophora psammophila CBS 110553.</title>
        <authorList>
            <consortium name="The Broad Institute Genomics Platform"/>
            <person name="Cuomo C."/>
            <person name="de Hoog S."/>
            <person name="Gorbushina A."/>
            <person name="Walker B."/>
            <person name="Young S.K."/>
            <person name="Zeng Q."/>
            <person name="Gargeya S."/>
            <person name="Fitzgerald M."/>
            <person name="Haas B."/>
            <person name="Abouelleil A."/>
            <person name="Allen A.W."/>
            <person name="Alvarado L."/>
            <person name="Arachchi H.M."/>
            <person name="Berlin A.M."/>
            <person name="Chapman S.B."/>
            <person name="Gainer-Dewar J."/>
            <person name="Goldberg J."/>
            <person name="Griggs A."/>
            <person name="Gujja S."/>
            <person name="Hansen M."/>
            <person name="Howarth C."/>
            <person name="Imamovic A."/>
            <person name="Ireland A."/>
            <person name="Larimer J."/>
            <person name="McCowan C."/>
            <person name="Murphy C."/>
            <person name="Pearson M."/>
            <person name="Poon T.W."/>
            <person name="Priest M."/>
            <person name="Roberts A."/>
            <person name="Saif S."/>
            <person name="Shea T."/>
            <person name="Sisk P."/>
            <person name="Sykes S."/>
            <person name="Wortman J."/>
            <person name="Nusbaum C."/>
            <person name="Birren B."/>
        </authorList>
    </citation>
    <scope>NUCLEOTIDE SEQUENCE [LARGE SCALE GENOMIC DNA]</scope>
    <source>
        <strain evidence="8 9">CBS 110553</strain>
    </source>
</reference>
<keyword evidence="9" id="KW-1185">Reference proteome</keyword>
<dbReference type="AlphaFoldDB" id="W9X0K0"/>
<sequence length="501" mass="56430">MFYALTLTPPYVSLWAPLGLLAALSILYAAIYRAFFHPLAKYPGPLLAKVTGLYMVNQAIRCRDTYTRYELHQRYGKVVRTGPNELCFADAASIKDIYGQSSEPCLKAPYFYDGFTLTGTSSVFSSTDRIGHARMRRLLSHGFSERGVLCFHDEIRIMVERYLSIMSQSTPTIAKTEPAVELHDLTHNLFLDITSQLSFGKSFDILIGGDHDGARDIETYFNICPLFGVFPVARYLPFGPFKAARKAQPRIIRFVRSCIDDFKVRLSQGTSQAGLLRLMVEAKDEETNSSFSVNELIENAVIFIIAGSGTTAATLLYLLYEVGRRLEIQGKLEREVRATFPDLDAFPDFETATKLPYLNCVVQEVLRLRAPIPTVAPRVSPGKVIGGEYVPAGTIVSNLAYTTQRDGSVFHNPDSFIPERWEHPTAEMKVMHRPFSTGPRNCVGMHLARVQLLLTVCALYQRFEISLDPRMTEDMMVQRDQGVMTPVAKQLWVRIRPRKVD</sequence>
<keyword evidence="4 5" id="KW-0408">Iron</keyword>
<evidence type="ECO:0000256" key="7">
    <source>
        <dbReference type="SAM" id="Phobius"/>
    </source>
</evidence>
<feature type="transmembrane region" description="Helical" evidence="7">
    <location>
        <begin position="300"/>
        <end position="320"/>
    </location>
</feature>
<keyword evidence="6" id="KW-0503">Monooxygenase</keyword>
<keyword evidence="2 5" id="KW-0479">Metal-binding</keyword>
<evidence type="ECO:0000256" key="1">
    <source>
        <dbReference type="ARBA" id="ARBA00001971"/>
    </source>
</evidence>
<dbReference type="Proteomes" id="UP000019471">
    <property type="component" value="Unassembled WGS sequence"/>
</dbReference>
<keyword evidence="7" id="KW-0812">Transmembrane</keyword>
<organism evidence="8 9">
    <name type="scientific">Cladophialophora psammophila CBS 110553</name>
    <dbReference type="NCBI Taxonomy" id="1182543"/>
    <lineage>
        <taxon>Eukaryota</taxon>
        <taxon>Fungi</taxon>
        <taxon>Dikarya</taxon>
        <taxon>Ascomycota</taxon>
        <taxon>Pezizomycotina</taxon>
        <taxon>Eurotiomycetes</taxon>
        <taxon>Chaetothyriomycetidae</taxon>
        <taxon>Chaetothyriales</taxon>
        <taxon>Herpotrichiellaceae</taxon>
        <taxon>Cladophialophora</taxon>
    </lineage>
</organism>
<dbReference type="PANTHER" id="PTHR24305:SF234">
    <property type="entry name" value="CYTOCHROME P450"/>
    <property type="match status" value="1"/>
</dbReference>
<dbReference type="GO" id="GO:0016705">
    <property type="term" value="F:oxidoreductase activity, acting on paired donors, with incorporation or reduction of molecular oxygen"/>
    <property type="evidence" value="ECO:0007669"/>
    <property type="project" value="InterPro"/>
</dbReference>
<dbReference type="InterPro" id="IPR002401">
    <property type="entry name" value="Cyt_P450_E_grp-I"/>
</dbReference>
<comment type="cofactor">
    <cofactor evidence="1 5">
        <name>heme</name>
        <dbReference type="ChEBI" id="CHEBI:30413"/>
    </cofactor>
</comment>
<dbReference type="Gene3D" id="1.10.630.10">
    <property type="entry name" value="Cytochrome P450"/>
    <property type="match status" value="1"/>
</dbReference>
<evidence type="ECO:0000256" key="2">
    <source>
        <dbReference type="ARBA" id="ARBA00022723"/>
    </source>
</evidence>
<dbReference type="InterPro" id="IPR036396">
    <property type="entry name" value="Cyt_P450_sf"/>
</dbReference>
<gene>
    <name evidence="8" type="ORF">A1O5_06504</name>
</gene>
<feature type="transmembrane region" description="Helical" evidence="7">
    <location>
        <begin position="12"/>
        <end position="31"/>
    </location>
</feature>
<dbReference type="PRINTS" id="PR00463">
    <property type="entry name" value="EP450I"/>
</dbReference>
<dbReference type="STRING" id="1182543.W9X0K0"/>
<dbReference type="GeneID" id="19191215"/>
<dbReference type="PROSITE" id="PS00086">
    <property type="entry name" value="CYTOCHROME_P450"/>
    <property type="match status" value="1"/>
</dbReference>
<evidence type="ECO:0000256" key="5">
    <source>
        <dbReference type="PIRSR" id="PIRSR602401-1"/>
    </source>
</evidence>
<proteinExistence type="inferred from homology"/>
<evidence type="ECO:0000256" key="4">
    <source>
        <dbReference type="ARBA" id="ARBA00023004"/>
    </source>
</evidence>
<keyword evidence="7" id="KW-1133">Transmembrane helix</keyword>
<dbReference type="GO" id="GO:0020037">
    <property type="term" value="F:heme binding"/>
    <property type="evidence" value="ECO:0007669"/>
    <property type="project" value="InterPro"/>
</dbReference>
<dbReference type="RefSeq" id="XP_007745288.1">
    <property type="nucleotide sequence ID" value="XM_007747098.1"/>
</dbReference>
<evidence type="ECO:0000313" key="9">
    <source>
        <dbReference type="Proteomes" id="UP000019471"/>
    </source>
</evidence>
<dbReference type="eggNOG" id="KOG0158">
    <property type="taxonomic scope" value="Eukaryota"/>
</dbReference>
<dbReference type="Pfam" id="PF00067">
    <property type="entry name" value="p450"/>
    <property type="match status" value="1"/>
</dbReference>
<evidence type="ECO:0000256" key="6">
    <source>
        <dbReference type="RuleBase" id="RU000461"/>
    </source>
</evidence>
<dbReference type="InterPro" id="IPR017972">
    <property type="entry name" value="Cyt_P450_CS"/>
</dbReference>
<name>W9X0K0_9EURO</name>
<dbReference type="GO" id="GO:0005506">
    <property type="term" value="F:iron ion binding"/>
    <property type="evidence" value="ECO:0007669"/>
    <property type="project" value="InterPro"/>
</dbReference>
<dbReference type="SUPFAM" id="SSF48264">
    <property type="entry name" value="Cytochrome P450"/>
    <property type="match status" value="1"/>
</dbReference>
<evidence type="ECO:0008006" key="10">
    <source>
        <dbReference type="Google" id="ProtNLM"/>
    </source>
</evidence>
<protein>
    <recommendedName>
        <fullName evidence="10">Cytochrome P450 oxidoreductase</fullName>
    </recommendedName>
</protein>
<dbReference type="InterPro" id="IPR001128">
    <property type="entry name" value="Cyt_P450"/>
</dbReference>
<keyword evidence="3 6" id="KW-0560">Oxidoreductase</keyword>
<comment type="similarity">
    <text evidence="6">Belongs to the cytochrome P450 family.</text>
</comment>
<dbReference type="GO" id="GO:0004497">
    <property type="term" value="F:monooxygenase activity"/>
    <property type="evidence" value="ECO:0007669"/>
    <property type="project" value="UniProtKB-KW"/>
</dbReference>
<comment type="caution">
    <text evidence="8">The sequence shown here is derived from an EMBL/GenBank/DDBJ whole genome shotgun (WGS) entry which is preliminary data.</text>
</comment>
<accession>W9X0K0</accession>
<keyword evidence="5 6" id="KW-0349">Heme</keyword>
<dbReference type="PRINTS" id="PR00385">
    <property type="entry name" value="P450"/>
</dbReference>
<evidence type="ECO:0000256" key="3">
    <source>
        <dbReference type="ARBA" id="ARBA00023002"/>
    </source>
</evidence>
<keyword evidence="7" id="KW-0472">Membrane</keyword>
<dbReference type="InterPro" id="IPR050121">
    <property type="entry name" value="Cytochrome_P450_monoxygenase"/>
</dbReference>